<feature type="transmembrane region" description="Helical" evidence="1">
    <location>
        <begin position="6"/>
        <end position="22"/>
    </location>
</feature>
<gene>
    <name evidence="2" type="ORF">DFR31_2072</name>
</gene>
<reference evidence="2 3" key="1">
    <citation type="submission" date="2018-10" db="EMBL/GenBank/DDBJ databases">
        <title>Genomic Encyclopedia of Type Strains, Phase IV (KMG-IV): sequencing the most valuable type-strain genomes for metagenomic binning, comparative biology and taxonomic classification.</title>
        <authorList>
            <person name="Goeker M."/>
        </authorList>
    </citation>
    <scope>NUCLEOTIDE SEQUENCE [LARGE SCALE GENOMIC DNA]</scope>
    <source>
        <strain evidence="2 3">DSM 12769</strain>
    </source>
</reference>
<evidence type="ECO:0000313" key="3">
    <source>
        <dbReference type="Proteomes" id="UP000275461"/>
    </source>
</evidence>
<protein>
    <recommendedName>
        <fullName evidence="4">MYND finger</fullName>
    </recommendedName>
</protein>
<evidence type="ECO:0000313" key="2">
    <source>
        <dbReference type="EMBL" id="RLK48195.1"/>
    </source>
</evidence>
<dbReference type="EMBL" id="RCDA01000003">
    <property type="protein sequence ID" value="RLK48195.1"/>
    <property type="molecule type" value="Genomic_DNA"/>
</dbReference>
<dbReference type="NCBIfam" id="NF041023">
    <property type="entry name" value="PP0621_fam"/>
    <property type="match status" value="1"/>
</dbReference>
<name>A0A498BXR8_9GAMM</name>
<keyword evidence="1" id="KW-0812">Transmembrane</keyword>
<dbReference type="AlphaFoldDB" id="A0A498BXR8"/>
<organism evidence="2 3">
    <name type="scientific">Alkalispirillum mobile</name>
    <dbReference type="NCBI Taxonomy" id="85925"/>
    <lineage>
        <taxon>Bacteria</taxon>
        <taxon>Pseudomonadati</taxon>
        <taxon>Pseudomonadota</taxon>
        <taxon>Gammaproteobacteria</taxon>
        <taxon>Chromatiales</taxon>
        <taxon>Ectothiorhodospiraceae</taxon>
        <taxon>Alkalispirillum</taxon>
    </lineage>
</organism>
<accession>A0A498BXR8</accession>
<sequence length="88" mass="10131">MLGQILVIIVLILAWLGLRSVLRQLREQRERAAVADEQSQRRTRGKDRVEAMVRCDHCGVYVPRNEALQDAGQWYCSEEHRDAARRGG</sequence>
<keyword evidence="3" id="KW-1185">Reference proteome</keyword>
<evidence type="ECO:0008006" key="4">
    <source>
        <dbReference type="Google" id="ProtNLM"/>
    </source>
</evidence>
<proteinExistence type="predicted"/>
<keyword evidence="1" id="KW-1133">Transmembrane helix</keyword>
<dbReference type="InterPro" id="IPR049708">
    <property type="entry name" value="PP0621-like"/>
</dbReference>
<evidence type="ECO:0000256" key="1">
    <source>
        <dbReference type="SAM" id="Phobius"/>
    </source>
</evidence>
<dbReference type="OrthoDB" id="9814432at2"/>
<keyword evidence="1" id="KW-0472">Membrane</keyword>
<dbReference type="RefSeq" id="WP_121442602.1">
    <property type="nucleotide sequence ID" value="NZ_RCDA01000003.1"/>
</dbReference>
<dbReference type="Proteomes" id="UP000275461">
    <property type="component" value="Unassembled WGS sequence"/>
</dbReference>
<comment type="caution">
    <text evidence="2">The sequence shown here is derived from an EMBL/GenBank/DDBJ whole genome shotgun (WGS) entry which is preliminary data.</text>
</comment>